<evidence type="ECO:0000313" key="1">
    <source>
        <dbReference type="EMBL" id="JAE27214.1"/>
    </source>
</evidence>
<dbReference type="EMBL" id="GBRH01170682">
    <property type="protein sequence ID" value="JAE27214.1"/>
    <property type="molecule type" value="Transcribed_RNA"/>
</dbReference>
<accession>A0A0A9GUK3</accession>
<reference evidence="1" key="1">
    <citation type="submission" date="2014-09" db="EMBL/GenBank/DDBJ databases">
        <authorList>
            <person name="Magalhaes I.L.F."/>
            <person name="Oliveira U."/>
            <person name="Santos F.R."/>
            <person name="Vidigal T.H.D.A."/>
            <person name="Brescovit A.D."/>
            <person name="Santos A.J."/>
        </authorList>
    </citation>
    <scope>NUCLEOTIDE SEQUENCE</scope>
    <source>
        <tissue evidence="1">Shoot tissue taken approximately 20 cm above the soil surface</tissue>
    </source>
</reference>
<proteinExistence type="predicted"/>
<sequence length="50" mass="5843">MRHGSIATWDTILLFDNFSRLFQCARFDFFCARFDFSPTLGVLLGPIKNR</sequence>
<reference evidence="1" key="2">
    <citation type="journal article" date="2015" name="Data Brief">
        <title>Shoot transcriptome of the giant reed, Arundo donax.</title>
        <authorList>
            <person name="Barrero R.A."/>
            <person name="Guerrero F.D."/>
            <person name="Moolhuijzen P."/>
            <person name="Goolsby J.A."/>
            <person name="Tidwell J."/>
            <person name="Bellgard S.E."/>
            <person name="Bellgard M.I."/>
        </authorList>
    </citation>
    <scope>NUCLEOTIDE SEQUENCE</scope>
    <source>
        <tissue evidence="1">Shoot tissue taken approximately 20 cm above the soil surface</tissue>
    </source>
</reference>
<organism evidence="1">
    <name type="scientific">Arundo donax</name>
    <name type="common">Giant reed</name>
    <name type="synonym">Donax arundinaceus</name>
    <dbReference type="NCBI Taxonomy" id="35708"/>
    <lineage>
        <taxon>Eukaryota</taxon>
        <taxon>Viridiplantae</taxon>
        <taxon>Streptophyta</taxon>
        <taxon>Embryophyta</taxon>
        <taxon>Tracheophyta</taxon>
        <taxon>Spermatophyta</taxon>
        <taxon>Magnoliopsida</taxon>
        <taxon>Liliopsida</taxon>
        <taxon>Poales</taxon>
        <taxon>Poaceae</taxon>
        <taxon>PACMAD clade</taxon>
        <taxon>Arundinoideae</taxon>
        <taxon>Arundineae</taxon>
        <taxon>Arundo</taxon>
    </lineage>
</organism>
<dbReference type="AlphaFoldDB" id="A0A0A9GUK3"/>
<protein>
    <submittedName>
        <fullName evidence="1">Uncharacterized protein</fullName>
    </submittedName>
</protein>
<name>A0A0A9GUK3_ARUDO</name>